<dbReference type="OrthoDB" id="5296155at2759"/>
<feature type="transmembrane region" description="Helical" evidence="1">
    <location>
        <begin position="97"/>
        <end position="119"/>
    </location>
</feature>
<evidence type="ECO:0008006" key="4">
    <source>
        <dbReference type="Google" id="ProtNLM"/>
    </source>
</evidence>
<proteinExistence type="predicted"/>
<name>A0A5M8Q213_9LECA</name>
<organism evidence="2 3">
    <name type="scientific">Lasallia pustulata</name>
    <dbReference type="NCBI Taxonomy" id="136370"/>
    <lineage>
        <taxon>Eukaryota</taxon>
        <taxon>Fungi</taxon>
        <taxon>Dikarya</taxon>
        <taxon>Ascomycota</taxon>
        <taxon>Pezizomycotina</taxon>
        <taxon>Lecanoromycetes</taxon>
        <taxon>OSLEUM clade</taxon>
        <taxon>Umbilicariomycetidae</taxon>
        <taxon>Umbilicariales</taxon>
        <taxon>Umbilicariaceae</taxon>
        <taxon>Lasallia</taxon>
    </lineage>
</organism>
<keyword evidence="1" id="KW-1133">Transmembrane helix</keyword>
<dbReference type="AlphaFoldDB" id="A0A5M8Q213"/>
<protein>
    <recommendedName>
        <fullName evidence="4">Tat pathway signal sequence</fullName>
    </recommendedName>
</protein>
<evidence type="ECO:0000256" key="1">
    <source>
        <dbReference type="SAM" id="Phobius"/>
    </source>
</evidence>
<gene>
    <name evidence="2" type="ORF">FRX48_00878</name>
</gene>
<reference evidence="2 3" key="1">
    <citation type="submission" date="2019-09" db="EMBL/GenBank/DDBJ databases">
        <title>The hologenome of the rock-dwelling lichen Lasallia pustulata.</title>
        <authorList>
            <person name="Greshake Tzovaras B."/>
            <person name="Segers F."/>
            <person name="Bicker A."/>
            <person name="Dal Grande F."/>
            <person name="Otte J."/>
            <person name="Hankeln T."/>
            <person name="Schmitt I."/>
            <person name="Ebersberger I."/>
        </authorList>
    </citation>
    <scope>NUCLEOTIDE SEQUENCE [LARGE SCALE GENOMIC DNA]</scope>
    <source>
        <strain evidence="2">A1-1</strain>
    </source>
</reference>
<keyword evidence="1" id="KW-0472">Membrane</keyword>
<accession>A0A5M8Q213</accession>
<dbReference type="Proteomes" id="UP000324767">
    <property type="component" value="Unassembled WGS sequence"/>
</dbReference>
<comment type="caution">
    <text evidence="2">The sequence shown here is derived from an EMBL/GenBank/DDBJ whole genome shotgun (WGS) entry which is preliminary data.</text>
</comment>
<sequence length="353" mass="37680">MPPPSTQASQRNHSVAEDYRLSIIAEDGDAPPARVPPPKARHRPFSRLWHLGDPPRHSYEKSPPAYSVWNVTRPRGEKLADVRNHKFIARRGGWKRLLILAVITAAVLVALIVGLVVGLRKKHNSSQTSAPSSSSNSSPSGPFPIGSYSLNTFLDTISTNCTSNSATWRCYPYITYSSSPTAALATFSWVITASATSRGNYTISSTENPFAINFVNASLRLLDANAATERYHFRVPINKTVVPSAAITSDNQMANCFFNGTIFEANLYTKLPKTYPPASSSGTSAAASPSSTPGGAFGSWPYAVEVTQTIGGGNGVPDCFEVVNGNPGAQITAGLAAQAAGEMCSCAYKNYDP</sequence>
<evidence type="ECO:0000313" key="3">
    <source>
        <dbReference type="Proteomes" id="UP000324767"/>
    </source>
</evidence>
<keyword evidence="1" id="KW-0812">Transmembrane</keyword>
<dbReference type="EMBL" id="VXIT01000001">
    <property type="protein sequence ID" value="KAA6416158.1"/>
    <property type="molecule type" value="Genomic_DNA"/>
</dbReference>
<evidence type="ECO:0000313" key="2">
    <source>
        <dbReference type="EMBL" id="KAA6416158.1"/>
    </source>
</evidence>